<dbReference type="GO" id="GO:0009451">
    <property type="term" value="P:RNA modification"/>
    <property type="evidence" value="ECO:0007669"/>
    <property type="project" value="InterPro"/>
</dbReference>
<proteinExistence type="predicted"/>
<dbReference type="AlphaFoldDB" id="A0A8T2SE99"/>
<dbReference type="Pfam" id="PF01535">
    <property type="entry name" value="PPR"/>
    <property type="match status" value="3"/>
</dbReference>
<gene>
    <name evidence="3" type="ORF">KP509_20G000900</name>
</gene>
<dbReference type="GO" id="GO:0003723">
    <property type="term" value="F:RNA binding"/>
    <property type="evidence" value="ECO:0007669"/>
    <property type="project" value="InterPro"/>
</dbReference>
<reference evidence="3" key="1">
    <citation type="submission" date="2021-08" db="EMBL/GenBank/DDBJ databases">
        <title>WGS assembly of Ceratopteris richardii.</title>
        <authorList>
            <person name="Marchant D.B."/>
            <person name="Chen G."/>
            <person name="Jenkins J."/>
            <person name="Shu S."/>
            <person name="Leebens-Mack J."/>
            <person name="Grimwood J."/>
            <person name="Schmutz J."/>
            <person name="Soltis P."/>
            <person name="Soltis D."/>
            <person name="Chen Z.-H."/>
        </authorList>
    </citation>
    <scope>NUCLEOTIDE SEQUENCE</scope>
    <source>
        <strain evidence="3">Whitten #5841</strain>
        <tissue evidence="3">Leaf</tissue>
    </source>
</reference>
<accession>A0A8T2SE99</accession>
<dbReference type="EMBL" id="CM035425">
    <property type="protein sequence ID" value="KAH7330771.1"/>
    <property type="molecule type" value="Genomic_DNA"/>
</dbReference>
<evidence type="ECO:0000313" key="4">
    <source>
        <dbReference type="Proteomes" id="UP000825935"/>
    </source>
</evidence>
<dbReference type="PROSITE" id="PS51375">
    <property type="entry name" value="PPR"/>
    <property type="match status" value="1"/>
</dbReference>
<dbReference type="PANTHER" id="PTHR47926:SF533">
    <property type="entry name" value="DYW DOMAIN-CONTAINING PROTEIN"/>
    <property type="match status" value="1"/>
</dbReference>
<dbReference type="Gene3D" id="1.25.40.10">
    <property type="entry name" value="Tetratricopeptide repeat domain"/>
    <property type="match status" value="1"/>
</dbReference>
<dbReference type="OMA" id="LFWRMLD"/>
<comment type="caution">
    <text evidence="3">The sequence shown here is derived from an EMBL/GenBank/DDBJ whole genome shotgun (WGS) entry which is preliminary data.</text>
</comment>
<dbReference type="PANTHER" id="PTHR47926">
    <property type="entry name" value="PENTATRICOPEPTIDE REPEAT-CONTAINING PROTEIN"/>
    <property type="match status" value="1"/>
</dbReference>
<dbReference type="InterPro" id="IPR011990">
    <property type="entry name" value="TPR-like_helical_dom_sf"/>
</dbReference>
<organism evidence="3 4">
    <name type="scientific">Ceratopteris richardii</name>
    <name type="common">Triangle waterfern</name>
    <dbReference type="NCBI Taxonomy" id="49495"/>
    <lineage>
        <taxon>Eukaryota</taxon>
        <taxon>Viridiplantae</taxon>
        <taxon>Streptophyta</taxon>
        <taxon>Embryophyta</taxon>
        <taxon>Tracheophyta</taxon>
        <taxon>Polypodiopsida</taxon>
        <taxon>Polypodiidae</taxon>
        <taxon>Polypodiales</taxon>
        <taxon>Pteridineae</taxon>
        <taxon>Pteridaceae</taxon>
        <taxon>Parkerioideae</taxon>
        <taxon>Ceratopteris</taxon>
    </lineage>
</organism>
<feature type="repeat" description="PPR" evidence="2">
    <location>
        <begin position="79"/>
        <end position="109"/>
    </location>
</feature>
<keyword evidence="1" id="KW-0677">Repeat</keyword>
<dbReference type="InterPro" id="IPR002885">
    <property type="entry name" value="PPR_rpt"/>
</dbReference>
<evidence type="ECO:0000313" key="3">
    <source>
        <dbReference type="EMBL" id="KAH7330771.1"/>
    </source>
</evidence>
<evidence type="ECO:0000256" key="2">
    <source>
        <dbReference type="PROSITE-ProRule" id="PRU00708"/>
    </source>
</evidence>
<evidence type="ECO:0000256" key="1">
    <source>
        <dbReference type="ARBA" id="ARBA00022737"/>
    </source>
</evidence>
<dbReference type="NCBIfam" id="TIGR00756">
    <property type="entry name" value="PPR"/>
    <property type="match status" value="1"/>
</dbReference>
<sequence length="112" mass="12597">MFSQRLKQGIKPDRVIFTVILNACANARNVEQGMLVHGLLIQSGLKTDNPTENSLIDMYMKSGSLEDARKLFLSFSHLDVVAWSAFINGSTQNGRAEEALQLFWRMLDFFAA</sequence>
<name>A0A8T2SE99_CERRI</name>
<protein>
    <recommendedName>
        <fullName evidence="5">Pentatricopeptide repeat-containing protein</fullName>
    </recommendedName>
</protein>
<dbReference type="OrthoDB" id="9990610at2759"/>
<dbReference type="InterPro" id="IPR046960">
    <property type="entry name" value="PPR_At4g14850-like_plant"/>
</dbReference>
<evidence type="ECO:0008006" key="5">
    <source>
        <dbReference type="Google" id="ProtNLM"/>
    </source>
</evidence>
<dbReference type="Proteomes" id="UP000825935">
    <property type="component" value="Chromosome 20"/>
</dbReference>
<keyword evidence="4" id="KW-1185">Reference proteome</keyword>